<feature type="region of interest" description="Disordered" evidence="1">
    <location>
        <begin position="495"/>
        <end position="535"/>
    </location>
</feature>
<feature type="domain" description="PAP/OAS1 substrate-binding-related" evidence="3">
    <location>
        <begin position="164"/>
        <end position="354"/>
    </location>
</feature>
<evidence type="ECO:0000256" key="1">
    <source>
        <dbReference type="SAM" id="MobiDB-lite"/>
    </source>
</evidence>
<evidence type="ECO:0000313" key="4">
    <source>
        <dbReference type="EMBL" id="KAK9916995.1"/>
    </source>
</evidence>
<feature type="region of interest" description="Disordered" evidence="1">
    <location>
        <begin position="434"/>
        <end position="480"/>
    </location>
</feature>
<evidence type="ECO:0000259" key="3">
    <source>
        <dbReference type="Pfam" id="PF26180"/>
    </source>
</evidence>
<comment type="caution">
    <text evidence="4">The sequence shown here is derived from an EMBL/GenBank/DDBJ whole genome shotgun (WGS) entry which is preliminary data.</text>
</comment>
<feature type="region of interest" description="Disordered" evidence="1">
    <location>
        <begin position="792"/>
        <end position="831"/>
    </location>
</feature>
<dbReference type="Gene3D" id="3.30.460.10">
    <property type="entry name" value="Beta Polymerase, domain 2"/>
    <property type="match status" value="1"/>
</dbReference>
<proteinExistence type="predicted"/>
<evidence type="ECO:0000259" key="2">
    <source>
        <dbReference type="Pfam" id="PF22600"/>
    </source>
</evidence>
<accession>A0ABR2YZ57</accession>
<feature type="domain" description="Poly(A) RNA polymerase mitochondrial-like central palm" evidence="2">
    <location>
        <begin position="22"/>
        <end position="151"/>
    </location>
</feature>
<dbReference type="InterPro" id="IPR058920">
    <property type="entry name" value="PAP-OAS1-bd-rel"/>
</dbReference>
<dbReference type="PANTHER" id="PTHR45979">
    <property type="entry name" value="PAP/OAS1 SUBSTRATE-BINDING DOMAIN SUPERFAMILY"/>
    <property type="match status" value="1"/>
</dbReference>
<dbReference type="SUPFAM" id="SSF81301">
    <property type="entry name" value="Nucleotidyltransferase"/>
    <property type="match status" value="1"/>
</dbReference>
<keyword evidence="5" id="KW-1185">Reference proteome</keyword>
<protein>
    <recommendedName>
        <fullName evidence="6">Polymerase nucleotidyl transferase domain-containing protein</fullName>
    </recommendedName>
</protein>
<dbReference type="PANTHER" id="PTHR45979:SF30">
    <property type="entry name" value="NUCLEOTIDYLTRANSFERASE"/>
    <property type="match status" value="1"/>
</dbReference>
<dbReference type="InterPro" id="IPR054708">
    <property type="entry name" value="MTPAP-like_central"/>
</dbReference>
<feature type="compositionally biased region" description="Polar residues" evidence="1">
    <location>
        <begin position="728"/>
        <end position="743"/>
    </location>
</feature>
<evidence type="ECO:0008006" key="6">
    <source>
        <dbReference type="Google" id="ProtNLM"/>
    </source>
</evidence>
<dbReference type="Pfam" id="PF26180">
    <property type="entry name" value="PAP-OAS1"/>
    <property type="match status" value="1"/>
</dbReference>
<dbReference type="InterPro" id="IPR058921">
    <property type="entry name" value="PAP/OAS1-rel"/>
</dbReference>
<gene>
    <name evidence="4" type="ORF">WJX75_009637</name>
</gene>
<feature type="region of interest" description="Disordered" evidence="1">
    <location>
        <begin position="851"/>
        <end position="924"/>
    </location>
</feature>
<organism evidence="4 5">
    <name type="scientific">Coccomyxa subellipsoidea</name>
    <dbReference type="NCBI Taxonomy" id="248742"/>
    <lineage>
        <taxon>Eukaryota</taxon>
        <taxon>Viridiplantae</taxon>
        <taxon>Chlorophyta</taxon>
        <taxon>core chlorophytes</taxon>
        <taxon>Trebouxiophyceae</taxon>
        <taxon>Trebouxiophyceae incertae sedis</taxon>
        <taxon>Coccomyxaceae</taxon>
        <taxon>Coccomyxa</taxon>
    </lineage>
</organism>
<dbReference type="Gene3D" id="1.10.1410.10">
    <property type="match status" value="1"/>
</dbReference>
<dbReference type="CDD" id="cd05402">
    <property type="entry name" value="NT_PAP_TUTase"/>
    <property type="match status" value="1"/>
</dbReference>
<dbReference type="Proteomes" id="UP001491310">
    <property type="component" value="Unassembled WGS sequence"/>
</dbReference>
<dbReference type="SUPFAM" id="SSF81631">
    <property type="entry name" value="PAP/OAS1 substrate-binding domain"/>
    <property type="match status" value="1"/>
</dbReference>
<reference evidence="4 5" key="1">
    <citation type="journal article" date="2024" name="Nat. Commun.">
        <title>Phylogenomics reveals the evolutionary origins of lichenization in chlorophyte algae.</title>
        <authorList>
            <person name="Puginier C."/>
            <person name="Libourel C."/>
            <person name="Otte J."/>
            <person name="Skaloud P."/>
            <person name="Haon M."/>
            <person name="Grisel S."/>
            <person name="Petersen M."/>
            <person name="Berrin J.G."/>
            <person name="Delaux P.M."/>
            <person name="Dal Grande F."/>
            <person name="Keller J."/>
        </authorList>
    </citation>
    <scope>NUCLEOTIDE SEQUENCE [LARGE SCALE GENOMIC DNA]</scope>
    <source>
        <strain evidence="4 5">SAG 216-7</strain>
    </source>
</reference>
<name>A0ABR2YZ57_9CHLO</name>
<feature type="compositionally biased region" description="Polar residues" evidence="1">
    <location>
        <begin position="875"/>
        <end position="886"/>
    </location>
</feature>
<feature type="compositionally biased region" description="Low complexity" evidence="1">
    <location>
        <begin position="817"/>
        <end position="831"/>
    </location>
</feature>
<dbReference type="Pfam" id="PF22600">
    <property type="entry name" value="MTPAP-like_central"/>
    <property type="match status" value="1"/>
</dbReference>
<feature type="compositionally biased region" description="Polar residues" evidence="1">
    <location>
        <begin position="451"/>
        <end position="466"/>
    </location>
</feature>
<feature type="compositionally biased region" description="Polar residues" evidence="1">
    <location>
        <begin position="661"/>
        <end position="673"/>
    </location>
</feature>
<feature type="region of interest" description="Disordered" evidence="1">
    <location>
        <begin position="661"/>
        <end position="779"/>
    </location>
</feature>
<evidence type="ECO:0000313" key="5">
    <source>
        <dbReference type="Proteomes" id="UP001491310"/>
    </source>
</evidence>
<sequence>MQASRRSANLKAEAPQNLVSVEERVEELVQRIKPNHISDRRRKEVGSYVKDLIKRCFLPAQQVEAYMFGSVPLKTYLPDGDIDLAVFQGKGPRLRDVWTYELSALLEAEGRNSLNPHRVKDVQIINAEVKLLKCLVDNIVVDISFDTLGGLCTVAFLESIDRHIGKQHLFKRSVILVKAWCYYESRLLGAHHGLLSTYALETMVLYIFNMYHHELQSPLKVLRKFLDVFSKFDWDAHALSLQGPIPLASFPDPQVEPVAGAEGGTLLRGDVLKAMLEMYSPRVQQRAGKAFAIKNMNIVDSLLPINNLGRSVNKASKARIRKALAHGSHMLNSIFDKVGQDAIDAVDNFFRNTWNAQRTQLPSVGRLHPDGLAQVASFCRPLMVPAAMSHVPSQPRSAESQAFHPAYLLAYAPTGHAPAAAGVHDANGNGAMELGRAGRAFSGPLPERPLSSASNMSANSEPQGPSSVPAGAEAWPRGHPAAAHVQSVLANGGGAELRRSESGRAGPNGLDPGGHGGHHKRDNGNLNQGHFEGPLRSNGLVSMPVAGQEQMLPPMYAYALHGVAYPVPLQPGNLHLRYHAPALPAFGPTLSLPNGRVYHQQQPILPASSGLMYQRPALQSSVSEGGPSAEAQGKDLLEGDLLTLSQHLTVARRCHSFVISEDSTPGTSEQHPQNGHPAPQQPPSHHPPHLRTSHSQLGLDQHRPAHAHGARQGGHQRGTGGTRRDNAAMNNRQRGPPRSNSADNLDAEAAQSSSGGRSLGTAQEPGTPVPRPADMAPSLPRTETSAYAVGHTQPSPVRTLADASPAGSAAQTPVADSKPTSPSYSATSTPVTATAGKRVWAGNSAGLLQSAGNSPAGWSNRPDAKAALGARQHSSDAGGTSRSEGSSPMAGNAKGAVWPTQPGQTAWRGTPPSAALGSSPSVKR</sequence>
<dbReference type="InterPro" id="IPR043519">
    <property type="entry name" value="NT_sf"/>
</dbReference>
<dbReference type="EMBL" id="JALJOT010000003">
    <property type="protein sequence ID" value="KAK9916995.1"/>
    <property type="molecule type" value="Genomic_DNA"/>
</dbReference>
<feature type="compositionally biased region" description="Gly residues" evidence="1">
    <location>
        <begin position="711"/>
        <end position="721"/>
    </location>
</feature>